<accession>A0AAE0MK43</accession>
<reference evidence="3" key="1">
    <citation type="journal article" date="2023" name="Mol. Phylogenet. Evol.">
        <title>Genome-scale phylogeny and comparative genomics of the fungal order Sordariales.</title>
        <authorList>
            <person name="Hensen N."/>
            <person name="Bonometti L."/>
            <person name="Westerberg I."/>
            <person name="Brannstrom I.O."/>
            <person name="Guillou S."/>
            <person name="Cros-Aarteil S."/>
            <person name="Calhoun S."/>
            <person name="Haridas S."/>
            <person name="Kuo A."/>
            <person name="Mondo S."/>
            <person name="Pangilinan J."/>
            <person name="Riley R."/>
            <person name="LaButti K."/>
            <person name="Andreopoulos B."/>
            <person name="Lipzen A."/>
            <person name="Chen C."/>
            <person name="Yan M."/>
            <person name="Daum C."/>
            <person name="Ng V."/>
            <person name="Clum A."/>
            <person name="Steindorff A."/>
            <person name="Ohm R.A."/>
            <person name="Martin F."/>
            <person name="Silar P."/>
            <person name="Natvig D.O."/>
            <person name="Lalanne C."/>
            <person name="Gautier V."/>
            <person name="Ament-Velasquez S.L."/>
            <person name="Kruys A."/>
            <person name="Hutchinson M.I."/>
            <person name="Powell A.J."/>
            <person name="Barry K."/>
            <person name="Miller A.N."/>
            <person name="Grigoriev I.V."/>
            <person name="Debuchy R."/>
            <person name="Gladieux P."/>
            <person name="Hiltunen Thoren M."/>
            <person name="Johannesson H."/>
        </authorList>
    </citation>
    <scope>NUCLEOTIDE SEQUENCE</scope>
    <source>
        <strain evidence="3">SMH4131-1</strain>
    </source>
</reference>
<organism evidence="3 4">
    <name type="scientific">Cercophora scortea</name>
    <dbReference type="NCBI Taxonomy" id="314031"/>
    <lineage>
        <taxon>Eukaryota</taxon>
        <taxon>Fungi</taxon>
        <taxon>Dikarya</taxon>
        <taxon>Ascomycota</taxon>
        <taxon>Pezizomycotina</taxon>
        <taxon>Sordariomycetes</taxon>
        <taxon>Sordariomycetidae</taxon>
        <taxon>Sordariales</taxon>
        <taxon>Lasiosphaeriaceae</taxon>
        <taxon>Cercophora</taxon>
    </lineage>
</organism>
<feature type="compositionally biased region" description="Polar residues" evidence="1">
    <location>
        <begin position="34"/>
        <end position="49"/>
    </location>
</feature>
<feature type="non-terminal residue" evidence="3">
    <location>
        <position position="1"/>
    </location>
</feature>
<dbReference type="AlphaFoldDB" id="A0AAE0MK43"/>
<dbReference type="Proteomes" id="UP001286456">
    <property type="component" value="Unassembled WGS sequence"/>
</dbReference>
<gene>
    <name evidence="3" type="ORF">B0T19DRAFT_451883</name>
</gene>
<feature type="non-terminal residue" evidence="3">
    <location>
        <position position="469"/>
    </location>
</feature>
<evidence type="ECO:0000256" key="1">
    <source>
        <dbReference type="SAM" id="MobiDB-lite"/>
    </source>
</evidence>
<evidence type="ECO:0000313" key="4">
    <source>
        <dbReference type="Proteomes" id="UP001286456"/>
    </source>
</evidence>
<protein>
    <recommendedName>
        <fullName evidence="5">Fucose-specific lectin</fullName>
    </recommendedName>
</protein>
<keyword evidence="2" id="KW-1133">Transmembrane helix</keyword>
<feature type="region of interest" description="Disordered" evidence="1">
    <location>
        <begin position="33"/>
        <end position="57"/>
    </location>
</feature>
<name>A0AAE0MK43_9PEZI</name>
<dbReference type="Gene3D" id="2.120.10.70">
    <property type="entry name" value="Fucose-specific lectin"/>
    <property type="match status" value="1"/>
</dbReference>
<sequence>SRPKRWWTFAATVAMLVVILAVSLSLALVPRARSGSQSPGDAQPTTPVNTTDAALDTTTCDNKPHNLIRRQVLAIAAMQSTVFIFGRGRDSNIWYRSGSISEVSTGNSITSTASWNNSWIQLTNNESTFSGPPSAVSWQNSKLSVFAPQTHLSNISTAIYTLTAGNRFSDWSNLGAAAGSPVALCTLPAGATSGNFVVTPVDRIDQWIVDSSALDIRHNVWDQSTGEFYSQRHSGEWMNDLLRPSASMPALLCHKQDPLHILLMYENGTDGLLLRYYLGQPTGGWSPAWVDLGGTFRGDPVAVDVEGGSAFHFFGIGADGQMYTFKWSNNTRVKKGDDAAYQPQLVSLGGNFSSVPSAVVSQVGNDVEQVDVVARGADGVIKHKAFRHGSWGQEWEDLDLGEGVEVSSAPLVSRYTDPVGNVNRTALAVIDGDNRLRFASWVTSSSPSWRELGNWTDAGGNLTAQSMCM</sequence>
<dbReference type="SUPFAM" id="SSF89372">
    <property type="entry name" value="Fucose-specific lectin"/>
    <property type="match status" value="1"/>
</dbReference>
<comment type="caution">
    <text evidence="3">The sequence shown here is derived from an EMBL/GenBank/DDBJ whole genome shotgun (WGS) entry which is preliminary data.</text>
</comment>
<proteinExistence type="predicted"/>
<keyword evidence="2" id="KW-0812">Transmembrane</keyword>
<keyword evidence="2" id="KW-0472">Membrane</keyword>
<evidence type="ECO:0000313" key="3">
    <source>
        <dbReference type="EMBL" id="KAK3335105.1"/>
    </source>
</evidence>
<evidence type="ECO:0000256" key="2">
    <source>
        <dbReference type="SAM" id="Phobius"/>
    </source>
</evidence>
<evidence type="ECO:0008006" key="5">
    <source>
        <dbReference type="Google" id="ProtNLM"/>
    </source>
</evidence>
<feature type="transmembrane region" description="Helical" evidence="2">
    <location>
        <begin position="6"/>
        <end position="29"/>
    </location>
</feature>
<keyword evidence="4" id="KW-1185">Reference proteome</keyword>
<dbReference type="EMBL" id="JAUEPO010000001">
    <property type="protein sequence ID" value="KAK3335105.1"/>
    <property type="molecule type" value="Genomic_DNA"/>
</dbReference>
<reference evidence="3" key="2">
    <citation type="submission" date="2023-06" db="EMBL/GenBank/DDBJ databases">
        <authorList>
            <consortium name="Lawrence Berkeley National Laboratory"/>
            <person name="Haridas S."/>
            <person name="Hensen N."/>
            <person name="Bonometti L."/>
            <person name="Westerberg I."/>
            <person name="Brannstrom I.O."/>
            <person name="Guillou S."/>
            <person name="Cros-Aarteil S."/>
            <person name="Calhoun S."/>
            <person name="Kuo A."/>
            <person name="Mondo S."/>
            <person name="Pangilinan J."/>
            <person name="Riley R."/>
            <person name="Labutti K."/>
            <person name="Andreopoulos B."/>
            <person name="Lipzen A."/>
            <person name="Chen C."/>
            <person name="Yanf M."/>
            <person name="Daum C."/>
            <person name="Ng V."/>
            <person name="Clum A."/>
            <person name="Steindorff A."/>
            <person name="Ohm R."/>
            <person name="Martin F."/>
            <person name="Silar P."/>
            <person name="Natvig D."/>
            <person name="Lalanne C."/>
            <person name="Gautier V."/>
            <person name="Ament-Velasquez S.L."/>
            <person name="Kruys A."/>
            <person name="Hutchinson M.I."/>
            <person name="Powell A.J."/>
            <person name="Barry K."/>
            <person name="Miller A.N."/>
            <person name="Grigoriev I.V."/>
            <person name="Debuchy R."/>
            <person name="Gladieux P."/>
            <person name="Thoren M.H."/>
            <person name="Johannesson H."/>
        </authorList>
    </citation>
    <scope>NUCLEOTIDE SEQUENCE</scope>
    <source>
        <strain evidence="3">SMH4131-1</strain>
    </source>
</reference>